<protein>
    <submittedName>
        <fullName evidence="1">Uncharacterized protein</fullName>
    </submittedName>
</protein>
<name>A0A256F2V5_9HYPH</name>
<evidence type="ECO:0000313" key="2">
    <source>
        <dbReference type="Proteomes" id="UP000216478"/>
    </source>
</evidence>
<comment type="caution">
    <text evidence="1">The sequence shown here is derived from an EMBL/GenBank/DDBJ whole genome shotgun (WGS) entry which is preliminary data.</text>
</comment>
<sequence length="155" mass="17403">MTLSGEELATILNLTDRRIRQLAAEGVIERAVEHGRYLLHPSVSRYVTALESRRDPELQELNRTRAKMAKVDLAKREGSLIALDESLGIVDELVGTFVSTLNMIPAMIIDQAGLSQAEFVRQRRRVEDIIDTVRMKLVEDLAKVADQLPKPQAVE</sequence>
<keyword evidence="2" id="KW-1185">Reference proteome</keyword>
<gene>
    <name evidence="1" type="ORF">CEV33_2928</name>
</gene>
<dbReference type="AlphaFoldDB" id="A0A256F2V5"/>
<reference evidence="1 2" key="1">
    <citation type="submission" date="2017-07" db="EMBL/GenBank/DDBJ databases">
        <title>Phylogenetic study on the rhizospheric bacterium Ochrobactrum sp. A44.</title>
        <authorList>
            <person name="Krzyzanowska D.M."/>
            <person name="Ossowicki A."/>
            <person name="Rajewska M."/>
            <person name="Maciag T."/>
            <person name="Kaczynski Z."/>
            <person name="Czerwicka M."/>
            <person name="Jafra S."/>
        </authorList>
    </citation>
    <scope>NUCLEOTIDE SEQUENCE [LARGE SCALE GENOMIC DNA]</scope>
    <source>
        <strain evidence="1 2">OgA9a</strain>
    </source>
</reference>
<accession>A0A256F2V5</accession>
<organism evidence="1 2">
    <name type="scientific">Brucella grignonensis</name>
    <dbReference type="NCBI Taxonomy" id="94627"/>
    <lineage>
        <taxon>Bacteria</taxon>
        <taxon>Pseudomonadati</taxon>
        <taxon>Pseudomonadota</taxon>
        <taxon>Alphaproteobacteria</taxon>
        <taxon>Hyphomicrobiales</taxon>
        <taxon>Brucellaceae</taxon>
        <taxon>Brucella/Ochrobactrum group</taxon>
        <taxon>Brucella</taxon>
    </lineage>
</organism>
<proteinExistence type="predicted"/>
<evidence type="ECO:0000313" key="1">
    <source>
        <dbReference type="EMBL" id="OYR09199.1"/>
    </source>
</evidence>
<dbReference type="Proteomes" id="UP000216478">
    <property type="component" value="Unassembled WGS sequence"/>
</dbReference>
<dbReference type="EMBL" id="NNRL01000164">
    <property type="protein sequence ID" value="OYR09199.1"/>
    <property type="molecule type" value="Genomic_DNA"/>
</dbReference>